<evidence type="ECO:0000256" key="2">
    <source>
        <dbReference type="SAM" id="Phobius"/>
    </source>
</evidence>
<dbReference type="Proteomes" id="UP001595604">
    <property type="component" value="Unassembled WGS sequence"/>
</dbReference>
<evidence type="ECO:0000313" key="4">
    <source>
        <dbReference type="Proteomes" id="UP001595604"/>
    </source>
</evidence>
<dbReference type="RefSeq" id="WP_379510589.1">
    <property type="nucleotide sequence ID" value="NZ_JBHRTQ010000011.1"/>
</dbReference>
<evidence type="ECO:0000256" key="1">
    <source>
        <dbReference type="SAM" id="MobiDB-lite"/>
    </source>
</evidence>
<keyword evidence="2" id="KW-0472">Membrane</keyword>
<organism evidence="3 4">
    <name type="scientific">Novosphingobium bradum</name>
    <dbReference type="NCBI Taxonomy" id="1737444"/>
    <lineage>
        <taxon>Bacteria</taxon>
        <taxon>Pseudomonadati</taxon>
        <taxon>Pseudomonadota</taxon>
        <taxon>Alphaproteobacteria</taxon>
        <taxon>Sphingomonadales</taxon>
        <taxon>Sphingomonadaceae</taxon>
        <taxon>Novosphingobium</taxon>
    </lineage>
</organism>
<reference evidence="4" key="1">
    <citation type="journal article" date="2019" name="Int. J. Syst. Evol. Microbiol.">
        <title>The Global Catalogue of Microorganisms (GCM) 10K type strain sequencing project: providing services to taxonomists for standard genome sequencing and annotation.</title>
        <authorList>
            <consortium name="The Broad Institute Genomics Platform"/>
            <consortium name="The Broad Institute Genome Sequencing Center for Infectious Disease"/>
            <person name="Wu L."/>
            <person name="Ma J."/>
        </authorList>
    </citation>
    <scope>NUCLEOTIDE SEQUENCE [LARGE SCALE GENOMIC DNA]</scope>
    <source>
        <strain evidence="4">KCTC 42984</strain>
    </source>
</reference>
<feature type="compositionally biased region" description="Polar residues" evidence="1">
    <location>
        <begin position="258"/>
        <end position="270"/>
    </location>
</feature>
<name>A0ABV7ISA4_9SPHN</name>
<keyword evidence="4" id="KW-1185">Reference proteome</keyword>
<sequence>MPSDIPTEPAQDRRRAAFAAHPLFPAILALWLAALLAIGAMIMPVGLIERAAGAVHLDDLVPSARPPLGFTARLLLAFALALTGAAGGLLAARALGRRHAGSPVRQPAAAVRAAPTPTAGDDEDFARLAASRSESTPRRRALTSETAEGAPSILEISALPTLAPLAAASAAAEPAAEPADAPADAPAGAPSGSGATPAAEPADDRGDAPAIRFRSPAQLAGTAAMRLCAAPLETLGVIELVERFAVALHARRHRDGTTEPSAPASNQIQPTPFGEPHGGAPRPAPSANRPFDMPAEPCAEDLASRPADQNASPLLARRPAPPANLAPSPAGEMVILSPPVQADRWLDENPGSDSTEPALWSLPELDGGDDHGGGDGSPADPAADPDATGYSSLLDLRPTTRVPPPLADFVRIEDGEAEPAAEAGPRPVVVFPGQAVPAPPLPTRLPGMDEPASAAQTEAALREALAALQRMSGTA</sequence>
<proteinExistence type="predicted"/>
<feature type="region of interest" description="Disordered" evidence="1">
    <location>
        <begin position="252"/>
        <end position="298"/>
    </location>
</feature>
<keyword evidence="2" id="KW-0812">Transmembrane</keyword>
<comment type="caution">
    <text evidence="3">The sequence shown here is derived from an EMBL/GenBank/DDBJ whole genome shotgun (WGS) entry which is preliminary data.</text>
</comment>
<keyword evidence="2" id="KW-1133">Transmembrane helix</keyword>
<evidence type="ECO:0000313" key="3">
    <source>
        <dbReference type="EMBL" id="MFC3175209.1"/>
    </source>
</evidence>
<feature type="compositionally biased region" description="Low complexity" evidence="1">
    <location>
        <begin position="103"/>
        <end position="119"/>
    </location>
</feature>
<dbReference type="EMBL" id="JBHRTQ010000011">
    <property type="protein sequence ID" value="MFC3175209.1"/>
    <property type="molecule type" value="Genomic_DNA"/>
</dbReference>
<feature type="region of interest" description="Disordered" evidence="1">
    <location>
        <begin position="101"/>
        <end position="123"/>
    </location>
</feature>
<feature type="region of interest" description="Disordered" evidence="1">
    <location>
        <begin position="173"/>
        <end position="209"/>
    </location>
</feature>
<feature type="compositionally biased region" description="Low complexity" evidence="1">
    <location>
        <begin position="173"/>
        <end position="200"/>
    </location>
</feature>
<gene>
    <name evidence="3" type="ORF">ACFOD9_13190</name>
</gene>
<protein>
    <submittedName>
        <fullName evidence="3">Uncharacterized protein</fullName>
    </submittedName>
</protein>
<feature type="transmembrane region" description="Helical" evidence="2">
    <location>
        <begin position="68"/>
        <end position="92"/>
    </location>
</feature>
<accession>A0ABV7ISA4</accession>
<feature type="region of interest" description="Disordered" evidence="1">
    <location>
        <begin position="312"/>
        <end position="331"/>
    </location>
</feature>
<feature type="compositionally biased region" description="Low complexity" evidence="1">
    <location>
        <begin position="377"/>
        <end position="389"/>
    </location>
</feature>
<feature type="transmembrane region" description="Helical" evidence="2">
    <location>
        <begin position="23"/>
        <end position="48"/>
    </location>
</feature>
<feature type="region of interest" description="Disordered" evidence="1">
    <location>
        <begin position="343"/>
        <end position="401"/>
    </location>
</feature>